<dbReference type="InterPro" id="IPR004495">
    <property type="entry name" value="Met-tRNA-synth_bsu_C"/>
</dbReference>
<dbReference type="SUPFAM" id="SSF55681">
    <property type="entry name" value="Class II aaRS and biotin synthetases"/>
    <property type="match status" value="1"/>
</dbReference>
<feature type="binding site" evidence="9">
    <location>
        <position position="451"/>
    </location>
    <ligand>
        <name>Mg(2+)</name>
        <dbReference type="ChEBI" id="CHEBI:18420"/>
        <label>2</label>
    </ligand>
</feature>
<keyword evidence="2 9" id="KW-0436">Ligase</keyword>
<sequence>MGQNQKNTQEPDMNQLRKVRREKLAELQQNGRDPFQITKFNQTHHSLEVKDLYEAHEAEILKDHQQPNVEGMDEEQAKEALKNDYEERRSIMDASPIHVAIAGRMMFKRVMGKASFCNIQDLQGNIQVYVARDAIGTDAYADFKKSDIGDIFGLEGFAFRTRTGEISIHAEKMTLLSKSLQMLPEKFHGLTDTDTRYRQRYVDLIMNADSKDTFIKRSKILAAVRKYLSGEGFMEVETPMLVANAGGAAARPFETHFNALNEDLKLRISLELYLKRLIVGGLEKVYEIGRVFRNEGLDTRHNPEFTLMELYQAYTDYHGMMDLTENMYRFVAQEVLGTTQIVYKGIPMDLGKPFERITMVDAVKKYAGVDWNEVETLEQARELAKEHNLEFEERHKKGDILNLFFEEYVEEHLLQPTFVMDHPVEISPLTKKKPENPEYVERFEFFMNGWEMANAYSELNDPIDQRERFKAQEELLAQGDDEANTTDEDFMNALEIGMPPTGGIGFGIDRMCMLLTGAEAIRDVLLFPTMKSIGADKQENKASKSNEAEKCDQIATEEEKIDFSNVKIEPLFEEEVDFDTFSKSDFRAVKVKECVAVPKSKKLLQFTLDDGTGVDRTILSGIHAYYEPEELVGKTLIAITNLPPRKMMGIESCGMLLSAVNNLKDSEDEELHLLMVDNHIPAGAKLY</sequence>
<dbReference type="PANTHER" id="PTHR42918">
    <property type="entry name" value="LYSYL-TRNA SYNTHETASE"/>
    <property type="match status" value="1"/>
</dbReference>
<feature type="binding site" evidence="9">
    <location>
        <position position="444"/>
    </location>
    <ligand>
        <name>Mg(2+)</name>
        <dbReference type="ChEBI" id="CHEBI:18420"/>
        <label>1</label>
    </ligand>
</feature>
<keyword evidence="7 9" id="KW-0030">Aminoacyl-tRNA synthetase</keyword>
<dbReference type="InterPro" id="IPR045864">
    <property type="entry name" value="aa-tRNA-synth_II/BPL/LPL"/>
</dbReference>
<dbReference type="GO" id="GO:0006430">
    <property type="term" value="P:lysyl-tRNA aminoacylation"/>
    <property type="evidence" value="ECO:0007669"/>
    <property type="project" value="UniProtKB-UniRule"/>
</dbReference>
<dbReference type="AlphaFoldDB" id="A0A174ZMD5"/>
<evidence type="ECO:0000256" key="12">
    <source>
        <dbReference type="SAM" id="MobiDB-lite"/>
    </source>
</evidence>
<organism evidence="15 16">
    <name type="scientific">[Ruminococcus] torques</name>
    <dbReference type="NCBI Taxonomy" id="33039"/>
    <lineage>
        <taxon>Bacteria</taxon>
        <taxon>Bacillati</taxon>
        <taxon>Bacillota</taxon>
        <taxon>Clostridia</taxon>
        <taxon>Lachnospirales</taxon>
        <taxon>Lachnospiraceae</taxon>
        <taxon>Mediterraneibacter</taxon>
    </lineage>
</organism>
<comment type="subcellular location">
    <subcellularLocation>
        <location evidence="9">Cytoplasm</location>
    </subcellularLocation>
</comment>
<feature type="domain" description="Aminoacyl-transfer RNA synthetases class-II family profile" evidence="13">
    <location>
        <begin position="217"/>
        <end position="528"/>
    </location>
</feature>
<evidence type="ECO:0000256" key="10">
    <source>
        <dbReference type="PROSITE-ProRule" id="PRU00209"/>
    </source>
</evidence>
<evidence type="ECO:0000259" key="13">
    <source>
        <dbReference type="PROSITE" id="PS50862"/>
    </source>
</evidence>
<feature type="region of interest" description="Disordered" evidence="12">
    <location>
        <begin position="1"/>
        <end position="33"/>
    </location>
</feature>
<comment type="similarity">
    <text evidence="9">Belongs to the class-II aminoacyl-tRNA synthetase family.</text>
</comment>
<dbReference type="CDD" id="cd00775">
    <property type="entry name" value="LysRS_core"/>
    <property type="match status" value="1"/>
</dbReference>
<keyword evidence="1 10" id="KW-0820">tRNA-binding</keyword>
<evidence type="ECO:0000256" key="11">
    <source>
        <dbReference type="RuleBase" id="RU000336"/>
    </source>
</evidence>
<feature type="binding site" evidence="9">
    <location>
        <position position="451"/>
    </location>
    <ligand>
        <name>Mg(2+)</name>
        <dbReference type="ChEBI" id="CHEBI:18420"/>
        <label>1</label>
    </ligand>
</feature>
<keyword evidence="3 9" id="KW-0479">Metal-binding</keyword>
<dbReference type="InterPro" id="IPR018149">
    <property type="entry name" value="Lys-tRNA-synth_II_C"/>
</dbReference>
<evidence type="ECO:0000313" key="15">
    <source>
        <dbReference type="EMBL" id="CUQ85091.1"/>
    </source>
</evidence>
<dbReference type="HAMAP" id="MF_00252">
    <property type="entry name" value="Lys_tRNA_synth_class2"/>
    <property type="match status" value="1"/>
</dbReference>
<evidence type="ECO:0000256" key="9">
    <source>
        <dbReference type="HAMAP-Rule" id="MF_00252"/>
    </source>
</evidence>
<dbReference type="NCBIfam" id="NF001756">
    <property type="entry name" value="PRK00484.1"/>
    <property type="match status" value="1"/>
</dbReference>
<dbReference type="Pfam" id="PF01336">
    <property type="entry name" value="tRNA_anti-codon"/>
    <property type="match status" value="1"/>
</dbReference>
<evidence type="ECO:0000256" key="2">
    <source>
        <dbReference type="ARBA" id="ARBA00022598"/>
    </source>
</evidence>
<dbReference type="GO" id="GO:0016740">
    <property type="term" value="F:transferase activity"/>
    <property type="evidence" value="ECO:0007669"/>
    <property type="project" value="UniProtKB-ARBA"/>
</dbReference>
<evidence type="ECO:0000313" key="16">
    <source>
        <dbReference type="Proteomes" id="UP000078383"/>
    </source>
</evidence>
<dbReference type="GO" id="GO:0000287">
    <property type="term" value="F:magnesium ion binding"/>
    <property type="evidence" value="ECO:0007669"/>
    <property type="project" value="UniProtKB-UniRule"/>
</dbReference>
<dbReference type="InterPro" id="IPR002313">
    <property type="entry name" value="Lys-tRNA-ligase_II"/>
</dbReference>
<accession>A0A174ZMD5</accession>
<dbReference type="EC" id="6.1.1.6" evidence="9"/>
<evidence type="ECO:0000256" key="5">
    <source>
        <dbReference type="ARBA" id="ARBA00022840"/>
    </source>
</evidence>
<dbReference type="InterPro" id="IPR004365">
    <property type="entry name" value="NA-bd_OB_tRNA"/>
</dbReference>
<evidence type="ECO:0000256" key="4">
    <source>
        <dbReference type="ARBA" id="ARBA00022741"/>
    </source>
</evidence>
<dbReference type="PROSITE" id="PS50886">
    <property type="entry name" value="TRBD"/>
    <property type="match status" value="1"/>
</dbReference>
<proteinExistence type="inferred from homology"/>
<name>A0A174ZMD5_9FIRM</name>
<evidence type="ECO:0000256" key="3">
    <source>
        <dbReference type="ARBA" id="ARBA00022723"/>
    </source>
</evidence>
<dbReference type="GO" id="GO:0140096">
    <property type="term" value="F:catalytic activity, acting on a protein"/>
    <property type="evidence" value="ECO:0007669"/>
    <property type="project" value="UniProtKB-ARBA"/>
</dbReference>
<keyword evidence="9 11" id="KW-0460">Magnesium</keyword>
<dbReference type="GO" id="GO:0006431">
    <property type="term" value="P:methionyl-tRNA aminoacylation"/>
    <property type="evidence" value="ECO:0007669"/>
    <property type="project" value="InterPro"/>
</dbReference>
<dbReference type="CDD" id="cd02800">
    <property type="entry name" value="tRNA_bind_EcMetRS_like"/>
    <property type="match status" value="1"/>
</dbReference>
<feature type="domain" description="TRNA-binding" evidence="14">
    <location>
        <begin position="580"/>
        <end position="687"/>
    </location>
</feature>
<dbReference type="InterPro" id="IPR002547">
    <property type="entry name" value="tRNA-bd_dom"/>
</dbReference>
<comment type="cofactor">
    <cofactor evidence="9 11">
        <name>Mg(2+)</name>
        <dbReference type="ChEBI" id="CHEBI:18420"/>
    </cofactor>
    <text evidence="9 11">Binds 3 Mg(2+) ions per subunit.</text>
</comment>
<keyword evidence="9" id="KW-0648">Protein biosynthesis</keyword>
<dbReference type="InterPro" id="IPR004364">
    <property type="entry name" value="Aa-tRNA-synt_II"/>
</dbReference>
<dbReference type="Gene3D" id="2.40.50.140">
    <property type="entry name" value="Nucleic acid-binding proteins"/>
    <property type="match status" value="2"/>
</dbReference>
<dbReference type="Gene3D" id="3.30.930.10">
    <property type="entry name" value="Bira Bifunctional Protein, Domain 2"/>
    <property type="match status" value="1"/>
</dbReference>
<evidence type="ECO:0000256" key="1">
    <source>
        <dbReference type="ARBA" id="ARBA00022555"/>
    </source>
</evidence>
<dbReference type="GO" id="GO:0005829">
    <property type="term" value="C:cytosol"/>
    <property type="evidence" value="ECO:0007669"/>
    <property type="project" value="TreeGrafter"/>
</dbReference>
<feature type="compositionally biased region" description="Polar residues" evidence="12">
    <location>
        <begin position="1"/>
        <end position="12"/>
    </location>
</feature>
<keyword evidence="4 9" id="KW-0547">Nucleotide-binding</keyword>
<comment type="catalytic activity">
    <reaction evidence="8 9 11">
        <text>tRNA(Lys) + L-lysine + ATP = L-lysyl-tRNA(Lys) + AMP + diphosphate</text>
        <dbReference type="Rhea" id="RHEA:20792"/>
        <dbReference type="Rhea" id="RHEA-COMP:9696"/>
        <dbReference type="Rhea" id="RHEA-COMP:9697"/>
        <dbReference type="ChEBI" id="CHEBI:30616"/>
        <dbReference type="ChEBI" id="CHEBI:32551"/>
        <dbReference type="ChEBI" id="CHEBI:33019"/>
        <dbReference type="ChEBI" id="CHEBI:78442"/>
        <dbReference type="ChEBI" id="CHEBI:78529"/>
        <dbReference type="ChEBI" id="CHEBI:456215"/>
        <dbReference type="EC" id="6.1.1.6"/>
    </reaction>
</comment>
<dbReference type="GO" id="GO:0004825">
    <property type="term" value="F:methionine-tRNA ligase activity"/>
    <property type="evidence" value="ECO:0007669"/>
    <property type="project" value="InterPro"/>
</dbReference>
<dbReference type="CDD" id="cd04322">
    <property type="entry name" value="LysRS_N"/>
    <property type="match status" value="1"/>
</dbReference>
<dbReference type="InterPro" id="IPR044136">
    <property type="entry name" value="Lys-tRNA-ligase_II_N"/>
</dbReference>
<dbReference type="GO" id="GO:0000049">
    <property type="term" value="F:tRNA binding"/>
    <property type="evidence" value="ECO:0007669"/>
    <property type="project" value="UniProtKB-UniRule"/>
</dbReference>
<gene>
    <name evidence="9 15" type="primary">lysS</name>
    <name evidence="15" type="ORF">ERS852502_01070</name>
</gene>
<dbReference type="Pfam" id="PF00152">
    <property type="entry name" value="tRNA-synt_2"/>
    <property type="match status" value="1"/>
</dbReference>
<comment type="subunit">
    <text evidence="9">Homodimer.</text>
</comment>
<dbReference type="InterPro" id="IPR006195">
    <property type="entry name" value="aa-tRNA-synth_II"/>
</dbReference>
<dbReference type="Pfam" id="PF01588">
    <property type="entry name" value="tRNA_bind"/>
    <property type="match status" value="1"/>
</dbReference>
<evidence type="ECO:0000259" key="14">
    <source>
        <dbReference type="PROSITE" id="PS50886"/>
    </source>
</evidence>
<evidence type="ECO:0000256" key="6">
    <source>
        <dbReference type="ARBA" id="ARBA00022884"/>
    </source>
</evidence>
<evidence type="ECO:0000256" key="8">
    <source>
        <dbReference type="ARBA" id="ARBA00048573"/>
    </source>
</evidence>
<keyword evidence="9" id="KW-0963">Cytoplasm</keyword>
<protein>
    <recommendedName>
        <fullName evidence="9">Lysine--tRNA ligase</fullName>
        <ecNumber evidence="9">6.1.1.6</ecNumber>
    </recommendedName>
    <alternativeName>
        <fullName evidence="9">Lysyl-tRNA synthetase</fullName>
        <shortName evidence="9">LysRS</shortName>
    </alternativeName>
</protein>
<dbReference type="PRINTS" id="PR00982">
    <property type="entry name" value="TRNASYNTHLYS"/>
</dbReference>
<feature type="region of interest" description="Disordered" evidence="12">
    <location>
        <begin position="63"/>
        <end position="82"/>
    </location>
</feature>
<dbReference type="EMBL" id="CZBX01000004">
    <property type="protein sequence ID" value="CUQ85091.1"/>
    <property type="molecule type" value="Genomic_DNA"/>
</dbReference>
<keyword evidence="5 9" id="KW-0067">ATP-binding</keyword>
<dbReference type="NCBIfam" id="TIGR00499">
    <property type="entry name" value="lysS_bact"/>
    <property type="match status" value="1"/>
</dbReference>
<dbReference type="GO" id="GO:0005524">
    <property type="term" value="F:ATP binding"/>
    <property type="evidence" value="ECO:0007669"/>
    <property type="project" value="UniProtKB-UniRule"/>
</dbReference>
<evidence type="ECO:0000256" key="7">
    <source>
        <dbReference type="ARBA" id="ARBA00023146"/>
    </source>
</evidence>
<dbReference type="GO" id="GO:0004824">
    <property type="term" value="F:lysine-tRNA ligase activity"/>
    <property type="evidence" value="ECO:0007669"/>
    <property type="project" value="UniProtKB-UniRule"/>
</dbReference>
<reference evidence="15 16" key="1">
    <citation type="submission" date="2015-09" db="EMBL/GenBank/DDBJ databases">
        <authorList>
            <consortium name="Pathogen Informatics"/>
        </authorList>
    </citation>
    <scope>NUCLEOTIDE SEQUENCE [LARGE SCALE GENOMIC DNA]</scope>
    <source>
        <strain evidence="15 16">2789STDY5834889</strain>
    </source>
</reference>
<dbReference type="InterPro" id="IPR012340">
    <property type="entry name" value="NA-bd_OB-fold"/>
</dbReference>
<dbReference type="SUPFAM" id="SSF50249">
    <property type="entry name" value="Nucleic acid-binding proteins"/>
    <property type="match status" value="2"/>
</dbReference>
<keyword evidence="6 10" id="KW-0694">RNA-binding</keyword>
<dbReference type="Proteomes" id="UP000078383">
    <property type="component" value="Unassembled WGS sequence"/>
</dbReference>
<dbReference type="PROSITE" id="PS50862">
    <property type="entry name" value="AA_TRNA_LIGASE_II"/>
    <property type="match status" value="1"/>
</dbReference>
<dbReference type="PANTHER" id="PTHR42918:SF15">
    <property type="entry name" value="LYSINE--TRNA LIGASE, CHLOROPLASTIC_MITOCHONDRIAL"/>
    <property type="match status" value="1"/>
</dbReference>